<evidence type="ECO:0000313" key="2">
    <source>
        <dbReference type="EMBL" id="PRM94198.1"/>
    </source>
</evidence>
<evidence type="ECO:0000313" key="3">
    <source>
        <dbReference type="Proteomes" id="UP000239151"/>
    </source>
</evidence>
<keyword evidence="1" id="KW-0812">Transmembrane</keyword>
<dbReference type="AlphaFoldDB" id="A0A2S9T5U3"/>
<accession>A0A2S9T5U3</accession>
<feature type="transmembrane region" description="Helical" evidence="1">
    <location>
        <begin position="12"/>
        <end position="31"/>
    </location>
</feature>
<reference evidence="2 3" key="1">
    <citation type="submission" date="2017-09" db="EMBL/GenBank/DDBJ databases">
        <title>Reassesment of A. cryaerophilus.</title>
        <authorList>
            <person name="Perez-Cataluna A."/>
            <person name="Collado L."/>
            <person name="Salgado O."/>
            <person name="Lefinanco V."/>
            <person name="Figueras M.J."/>
        </authorList>
    </citation>
    <scope>NUCLEOTIDE SEQUENCE [LARGE SCALE GENOMIC DNA]</scope>
    <source>
        <strain evidence="2 3">LMG 9065</strain>
    </source>
</reference>
<dbReference type="Proteomes" id="UP000239151">
    <property type="component" value="Unassembled WGS sequence"/>
</dbReference>
<protein>
    <submittedName>
        <fullName evidence="2">Uncharacterized protein</fullName>
    </submittedName>
</protein>
<proteinExistence type="predicted"/>
<organism evidence="2 3">
    <name type="scientific">Aliarcobacter cryaerophilus</name>
    <dbReference type="NCBI Taxonomy" id="28198"/>
    <lineage>
        <taxon>Bacteria</taxon>
        <taxon>Pseudomonadati</taxon>
        <taxon>Campylobacterota</taxon>
        <taxon>Epsilonproteobacteria</taxon>
        <taxon>Campylobacterales</taxon>
        <taxon>Arcobacteraceae</taxon>
        <taxon>Aliarcobacter</taxon>
    </lineage>
</organism>
<name>A0A2S9T5U3_9BACT</name>
<comment type="caution">
    <text evidence="2">The sequence shown here is derived from an EMBL/GenBank/DDBJ whole genome shotgun (WGS) entry which is preliminary data.</text>
</comment>
<keyword evidence="1" id="KW-1133">Transmembrane helix</keyword>
<keyword evidence="1" id="KW-0472">Membrane</keyword>
<evidence type="ECO:0000256" key="1">
    <source>
        <dbReference type="SAM" id="Phobius"/>
    </source>
</evidence>
<gene>
    <name evidence="2" type="ORF">CJ670_10655</name>
</gene>
<dbReference type="EMBL" id="NXGI01000056">
    <property type="protein sequence ID" value="PRM94198.1"/>
    <property type="molecule type" value="Genomic_DNA"/>
</dbReference>
<sequence length="147" mass="17890">MMELVLRIFKYYVIYFLFMFTLFFCIAYFYFSPYFADKKPIALNDSNTYILLKKENIKIKDENVVNYIDEKLSYYNKYVEKQKVEVDETLEKKRVLVKSGISFDIHKDSDCSIIYFIKYANILDKTEWVKEYTKLQKKEMPECNNRT</sequence>